<proteinExistence type="predicted"/>
<reference evidence="1 2" key="1">
    <citation type="submission" date="2019-01" db="EMBL/GenBank/DDBJ databases">
        <authorList>
            <person name="Brito A."/>
        </authorList>
    </citation>
    <scope>NUCLEOTIDE SEQUENCE [LARGE SCALE GENOMIC DNA]</scope>
    <source>
        <strain evidence="1">1</strain>
    </source>
</reference>
<dbReference type="RefSeq" id="WP_186376047.1">
    <property type="nucleotide sequence ID" value="NZ_LR213903.1"/>
</dbReference>
<accession>A0A563VM60</accession>
<protein>
    <submittedName>
        <fullName evidence="1">Uncharacterized protein</fullName>
    </submittedName>
</protein>
<dbReference type="AlphaFoldDB" id="A0A563VM60"/>
<sequence>MPQLIWNTTYTKACTRQRNNQKNYSPPDNKTLNLAVLVALWDNELKTAIEIQ</sequence>
<gene>
    <name evidence="1" type="ORF">H1P_1520010</name>
</gene>
<evidence type="ECO:0000313" key="1">
    <source>
        <dbReference type="EMBL" id="VEP12536.1"/>
    </source>
</evidence>
<evidence type="ECO:0000313" key="2">
    <source>
        <dbReference type="Proteomes" id="UP000320055"/>
    </source>
</evidence>
<dbReference type="Proteomes" id="UP000320055">
    <property type="component" value="Unassembled WGS sequence"/>
</dbReference>
<organism evidence="1 2">
    <name type="scientific">Hyella patelloides LEGE 07179</name>
    <dbReference type="NCBI Taxonomy" id="945734"/>
    <lineage>
        <taxon>Bacteria</taxon>
        <taxon>Bacillati</taxon>
        <taxon>Cyanobacteriota</taxon>
        <taxon>Cyanophyceae</taxon>
        <taxon>Pleurocapsales</taxon>
        <taxon>Hyellaceae</taxon>
        <taxon>Hyella</taxon>
    </lineage>
</organism>
<keyword evidence="2" id="KW-1185">Reference proteome</keyword>
<name>A0A563VM60_9CYAN</name>
<dbReference type="EMBL" id="CAACVJ010000060">
    <property type="protein sequence ID" value="VEP12536.1"/>
    <property type="molecule type" value="Genomic_DNA"/>
</dbReference>